<sequence length="64" mass="6761">MSNTLTRAWTPAAPMSVPRWESAFTPLRDGRVLAAGGSVRNGVAAQRLGDDVLTATAEIFTPGF</sequence>
<accession>A0A6I6N3D2</accession>
<reference evidence="1 2" key="1">
    <citation type="submission" date="2019-12" db="EMBL/GenBank/DDBJ databases">
        <title>Streptomyces sp. strain T44 isolated from rhizosphere soil of Broussonetia papyrifera.</title>
        <authorList>
            <person name="Mo P."/>
        </authorList>
    </citation>
    <scope>NUCLEOTIDE SEQUENCE [LARGE SCALE GENOMIC DNA]</scope>
    <source>
        <strain evidence="1 2">T44</strain>
    </source>
</reference>
<keyword evidence="2" id="KW-1185">Reference proteome</keyword>
<organism evidence="1 2">
    <name type="scientific">Streptomyces broussonetiae</name>
    <dbReference type="NCBI Taxonomy" id="2686304"/>
    <lineage>
        <taxon>Bacteria</taxon>
        <taxon>Bacillati</taxon>
        <taxon>Actinomycetota</taxon>
        <taxon>Actinomycetes</taxon>
        <taxon>Kitasatosporales</taxon>
        <taxon>Streptomycetaceae</taxon>
        <taxon>Streptomyces</taxon>
    </lineage>
</organism>
<dbReference type="AlphaFoldDB" id="A0A6I6N3D2"/>
<dbReference type="KEGG" id="sbro:GQF42_34385"/>
<evidence type="ECO:0000313" key="2">
    <source>
        <dbReference type="Proteomes" id="UP000436138"/>
    </source>
</evidence>
<dbReference type="EMBL" id="CP047020">
    <property type="protein sequence ID" value="QHA07718.1"/>
    <property type="molecule type" value="Genomic_DNA"/>
</dbReference>
<name>A0A6I6N3D2_9ACTN</name>
<evidence type="ECO:0000313" key="1">
    <source>
        <dbReference type="EMBL" id="QHA07718.1"/>
    </source>
</evidence>
<dbReference type="RefSeq" id="WP_158926484.1">
    <property type="nucleotide sequence ID" value="NZ_CP047020.1"/>
</dbReference>
<dbReference type="InterPro" id="IPR015915">
    <property type="entry name" value="Kelch-typ_b-propeller"/>
</dbReference>
<proteinExistence type="predicted"/>
<dbReference type="Gene3D" id="2.130.10.80">
    <property type="entry name" value="Galactose oxidase/kelch, beta-propeller"/>
    <property type="match status" value="1"/>
</dbReference>
<protein>
    <submittedName>
        <fullName evidence="1">Uncharacterized protein</fullName>
    </submittedName>
</protein>
<dbReference type="Proteomes" id="UP000436138">
    <property type="component" value="Chromosome"/>
</dbReference>
<dbReference type="SUPFAM" id="SSF117281">
    <property type="entry name" value="Kelch motif"/>
    <property type="match status" value="1"/>
</dbReference>
<dbReference type="InterPro" id="IPR037293">
    <property type="entry name" value="Gal_Oxidase_central_sf"/>
</dbReference>
<gene>
    <name evidence="1" type="ORF">GQF42_34385</name>
</gene>